<gene>
    <name evidence="1" type="ORF">AB5J58_47420</name>
</gene>
<reference evidence="1" key="1">
    <citation type="submission" date="2024-07" db="EMBL/GenBank/DDBJ databases">
        <authorList>
            <person name="Yu S.T."/>
        </authorList>
    </citation>
    <scope>NUCLEOTIDE SEQUENCE</scope>
    <source>
        <strain evidence="1">R08</strain>
    </source>
</reference>
<proteinExistence type="predicted"/>
<organism evidence="1">
    <name type="scientific">Streptomyces sp. R08</name>
    <dbReference type="NCBI Taxonomy" id="3238624"/>
    <lineage>
        <taxon>Bacteria</taxon>
        <taxon>Bacillati</taxon>
        <taxon>Actinomycetota</taxon>
        <taxon>Actinomycetes</taxon>
        <taxon>Kitasatosporales</taxon>
        <taxon>Streptomycetaceae</taxon>
        <taxon>Streptomyces</taxon>
    </lineage>
</organism>
<evidence type="ECO:0008006" key="2">
    <source>
        <dbReference type="Google" id="ProtNLM"/>
    </source>
</evidence>
<dbReference type="SUPFAM" id="SSF51182">
    <property type="entry name" value="RmlC-like cupins"/>
    <property type="match status" value="1"/>
</dbReference>
<evidence type="ECO:0000313" key="1">
    <source>
        <dbReference type="EMBL" id="XDQ07366.1"/>
    </source>
</evidence>
<accession>A0AB39MLX4</accession>
<protein>
    <recommendedName>
        <fullName evidence="2">Cupin 2 conserved barrel domain-containing protein</fullName>
    </recommendedName>
</protein>
<sequence>MTYDGEPVSFVGRRTPPGHRVRTVVIRAGDALDYVSEEWTDALVVVEEGLLEVECSSGARARFGSGAVLTFAAVQPRRLLNPGATPLVLSALTR</sequence>
<dbReference type="InterPro" id="IPR011051">
    <property type="entry name" value="RmlC_Cupin_sf"/>
</dbReference>
<dbReference type="RefSeq" id="WP_369192151.1">
    <property type="nucleotide sequence ID" value="NZ_CP163431.1"/>
</dbReference>
<dbReference type="AlphaFoldDB" id="A0AB39MLX4"/>
<dbReference type="EMBL" id="CP163431">
    <property type="protein sequence ID" value="XDQ07366.1"/>
    <property type="molecule type" value="Genomic_DNA"/>
</dbReference>
<name>A0AB39MLX4_9ACTN</name>